<reference evidence="1 2" key="2">
    <citation type="journal article" date="2017" name="Front. Plant Sci.">
        <title>Gene Classification and Mining of Molecular Markers Useful in Red Clover (Trifolium pratense) Breeding.</title>
        <authorList>
            <person name="Istvanek J."/>
            <person name="Dluhosova J."/>
            <person name="Dluhos P."/>
            <person name="Patkova L."/>
            <person name="Nedelnik J."/>
            <person name="Repkova J."/>
        </authorList>
    </citation>
    <scope>NUCLEOTIDE SEQUENCE [LARGE SCALE GENOMIC DNA]</scope>
    <source>
        <strain evidence="2">cv. Tatra</strain>
        <tissue evidence="1">Young leaves</tissue>
    </source>
</reference>
<gene>
    <name evidence="1" type="ORF">L195_g060062</name>
</gene>
<proteinExistence type="predicted"/>
<reference evidence="1 2" key="1">
    <citation type="journal article" date="2014" name="Am. J. Bot.">
        <title>Genome assembly and annotation for red clover (Trifolium pratense; Fabaceae).</title>
        <authorList>
            <person name="Istvanek J."/>
            <person name="Jaros M."/>
            <person name="Krenek A."/>
            <person name="Repkova J."/>
        </authorList>
    </citation>
    <scope>NUCLEOTIDE SEQUENCE [LARGE SCALE GENOMIC DNA]</scope>
    <source>
        <strain evidence="2">cv. Tatra</strain>
        <tissue evidence="1">Young leaves</tissue>
    </source>
</reference>
<comment type="caution">
    <text evidence="1">The sequence shown here is derived from an EMBL/GenBank/DDBJ whole genome shotgun (WGS) entry which is preliminary data.</text>
</comment>
<dbReference type="EMBL" id="ASHM01135502">
    <property type="protein sequence ID" value="PNX60189.1"/>
    <property type="molecule type" value="Genomic_DNA"/>
</dbReference>
<evidence type="ECO:0000313" key="2">
    <source>
        <dbReference type="Proteomes" id="UP000236291"/>
    </source>
</evidence>
<sequence>PGYAAPSSATPPQFVGYTVVPTAQYGYNPRSHSYGRISHHFNGGKCNNSKFITQVATGNAKR</sequence>
<evidence type="ECO:0000313" key="1">
    <source>
        <dbReference type="EMBL" id="PNX60189.1"/>
    </source>
</evidence>
<accession>A0A2K3K1K5</accession>
<name>A0A2K3K1K5_TRIPR</name>
<dbReference type="Proteomes" id="UP000236291">
    <property type="component" value="Unassembled WGS sequence"/>
</dbReference>
<feature type="non-terminal residue" evidence="1">
    <location>
        <position position="1"/>
    </location>
</feature>
<protein>
    <submittedName>
        <fullName evidence="1">Uncharacterized protein</fullName>
    </submittedName>
</protein>
<organism evidence="1 2">
    <name type="scientific">Trifolium pratense</name>
    <name type="common">Red clover</name>
    <dbReference type="NCBI Taxonomy" id="57577"/>
    <lineage>
        <taxon>Eukaryota</taxon>
        <taxon>Viridiplantae</taxon>
        <taxon>Streptophyta</taxon>
        <taxon>Embryophyta</taxon>
        <taxon>Tracheophyta</taxon>
        <taxon>Spermatophyta</taxon>
        <taxon>Magnoliopsida</taxon>
        <taxon>eudicotyledons</taxon>
        <taxon>Gunneridae</taxon>
        <taxon>Pentapetalae</taxon>
        <taxon>rosids</taxon>
        <taxon>fabids</taxon>
        <taxon>Fabales</taxon>
        <taxon>Fabaceae</taxon>
        <taxon>Papilionoideae</taxon>
        <taxon>50 kb inversion clade</taxon>
        <taxon>NPAAA clade</taxon>
        <taxon>Hologalegina</taxon>
        <taxon>IRL clade</taxon>
        <taxon>Trifolieae</taxon>
        <taxon>Trifolium</taxon>
    </lineage>
</organism>
<dbReference type="AlphaFoldDB" id="A0A2K3K1K5"/>